<feature type="compositionally biased region" description="Low complexity" evidence="5">
    <location>
        <begin position="256"/>
        <end position="273"/>
    </location>
</feature>
<feature type="compositionally biased region" description="Low complexity" evidence="5">
    <location>
        <begin position="180"/>
        <end position="193"/>
    </location>
</feature>
<organism evidence="6 7">
    <name type="scientific">Sporothrix stenoceras</name>
    <dbReference type="NCBI Taxonomy" id="5173"/>
    <lineage>
        <taxon>Eukaryota</taxon>
        <taxon>Fungi</taxon>
        <taxon>Dikarya</taxon>
        <taxon>Ascomycota</taxon>
        <taxon>Pezizomycotina</taxon>
        <taxon>Sordariomycetes</taxon>
        <taxon>Sordariomycetidae</taxon>
        <taxon>Ophiostomatales</taxon>
        <taxon>Ophiostomataceae</taxon>
        <taxon>Sporothrix</taxon>
    </lineage>
</organism>
<feature type="compositionally biased region" description="Basic and acidic residues" evidence="5">
    <location>
        <begin position="341"/>
        <end position="353"/>
    </location>
</feature>
<dbReference type="EMBL" id="JAWCUI010000005">
    <property type="protein sequence ID" value="KAL1902291.1"/>
    <property type="molecule type" value="Genomic_DNA"/>
</dbReference>
<feature type="compositionally biased region" description="Acidic residues" evidence="5">
    <location>
        <begin position="354"/>
        <end position="380"/>
    </location>
</feature>
<sequence length="484" mass="51222">MSSPKEFLADEVLVEKKVITYRYLSRALKVHVNIAKKALFDFHTAQNAKQPGSLHATYLLYGTKAGEGTSPAQNGGAAEEDIDMEDGLLPDYLQSDKVPTTVITLVAEGNLESALAQYESLDAIHVYSVSPQPITDLQQLADTTRQLCELRGSAAPEDSPKTFGTIPNSHVRRRQRKGQAPIAAAAAAPAPAATPSSVFAKTTPKPAAADAPGPKSIWNKVNAAKENKDDNKSSAASSKPAVADSATPETKDAKKPIAAASSSAAAPPALKRAGSSGGGGIMQAFAKGANAPKPKKREPLPAVAKKPAEEDTTMGMSDSGDDDDNDEDVIPKAQQVVGGKSRQERQEELRKMMEEDDDDDDEKDEDEREDTPMEDVEEEKPAEPTAPAKDEGPSEVVTASSGDGRRRGKRRVMRKKMIEDKDGYLVTIQEAGWESFSEDEAPPKAAPVSAAPAASAASSSSSAKAKKPAPKTGQGSIMSFFGKK</sequence>
<feature type="region of interest" description="Disordered" evidence="5">
    <location>
        <begin position="151"/>
        <end position="418"/>
    </location>
</feature>
<evidence type="ECO:0000256" key="2">
    <source>
        <dbReference type="ARBA" id="ARBA00017589"/>
    </source>
</evidence>
<feature type="compositionally biased region" description="Low complexity" evidence="5">
    <location>
        <begin position="200"/>
        <end position="215"/>
    </location>
</feature>
<dbReference type="PANTHER" id="PTHR17598:SF13">
    <property type="entry name" value="DNA POLYMERASE DELTA SUBUNIT 3"/>
    <property type="match status" value="1"/>
</dbReference>
<dbReference type="Gene3D" id="3.90.1030.20">
    <property type="entry name" value="DNA polymerase delta, p66 (Cdc27) subunit, wHTH domain"/>
    <property type="match status" value="1"/>
</dbReference>
<feature type="compositionally biased region" description="Low complexity" evidence="5">
    <location>
        <begin position="233"/>
        <end position="246"/>
    </location>
</feature>
<feature type="compositionally biased region" description="Basic residues" evidence="5">
    <location>
        <begin position="406"/>
        <end position="415"/>
    </location>
</feature>
<feature type="compositionally biased region" description="Low complexity" evidence="5">
    <location>
        <begin position="446"/>
        <end position="463"/>
    </location>
</feature>
<gene>
    <name evidence="6" type="primary">cdc27</name>
    <name evidence="6" type="ORF">Sste5346_001267</name>
</gene>
<comment type="caution">
    <text evidence="6">The sequence shown here is derived from an EMBL/GenBank/DDBJ whole genome shotgun (WGS) entry which is preliminary data.</text>
</comment>
<dbReference type="InterPro" id="IPR019038">
    <property type="entry name" value="POLD3"/>
</dbReference>
<protein>
    <recommendedName>
        <fullName evidence="2">DNA polymerase delta subunit 3</fullName>
    </recommendedName>
</protein>
<name>A0ABR3ZQB2_9PEZI</name>
<evidence type="ECO:0000313" key="7">
    <source>
        <dbReference type="Proteomes" id="UP001583186"/>
    </source>
</evidence>
<dbReference type="PANTHER" id="PTHR17598">
    <property type="entry name" value="DNA POLYMERASE DELTA SUBUNIT 3"/>
    <property type="match status" value="1"/>
</dbReference>
<keyword evidence="3" id="KW-0235">DNA replication</keyword>
<evidence type="ECO:0000256" key="1">
    <source>
        <dbReference type="ARBA" id="ARBA00004123"/>
    </source>
</evidence>
<evidence type="ECO:0000256" key="4">
    <source>
        <dbReference type="ARBA" id="ARBA00023242"/>
    </source>
</evidence>
<proteinExistence type="predicted"/>
<accession>A0ABR3ZQB2</accession>
<evidence type="ECO:0000313" key="6">
    <source>
        <dbReference type="EMBL" id="KAL1902291.1"/>
    </source>
</evidence>
<keyword evidence="4" id="KW-0539">Nucleus</keyword>
<keyword evidence="7" id="KW-1185">Reference proteome</keyword>
<feature type="compositionally biased region" description="Acidic residues" evidence="5">
    <location>
        <begin position="319"/>
        <end position="328"/>
    </location>
</feature>
<comment type="subcellular location">
    <subcellularLocation>
        <location evidence="1">Nucleus</location>
    </subcellularLocation>
</comment>
<dbReference type="InterPro" id="IPR041913">
    <property type="entry name" value="POLD3_sf"/>
</dbReference>
<evidence type="ECO:0000256" key="5">
    <source>
        <dbReference type="SAM" id="MobiDB-lite"/>
    </source>
</evidence>
<reference evidence="6 7" key="1">
    <citation type="journal article" date="2024" name="IMA Fungus">
        <title>IMA Genome - F19 : A genome assembly and annotation guide to empower mycologists, including annotated draft genome sequences of Ceratocystis pirilliformis, Diaporthe australafricana, Fusarium ophioides, Paecilomyces lecythidis, and Sporothrix stenoceras.</title>
        <authorList>
            <person name="Aylward J."/>
            <person name="Wilson A.M."/>
            <person name="Visagie C.M."/>
            <person name="Spraker J."/>
            <person name="Barnes I."/>
            <person name="Buitendag C."/>
            <person name="Ceriani C."/>
            <person name="Del Mar Angel L."/>
            <person name="du Plessis D."/>
            <person name="Fuchs T."/>
            <person name="Gasser K."/>
            <person name="Kramer D."/>
            <person name="Li W."/>
            <person name="Munsamy K."/>
            <person name="Piso A."/>
            <person name="Price J.L."/>
            <person name="Sonnekus B."/>
            <person name="Thomas C."/>
            <person name="van der Nest A."/>
            <person name="van Dijk A."/>
            <person name="van Heerden A."/>
            <person name="van Vuuren N."/>
            <person name="Yilmaz N."/>
            <person name="Duong T.A."/>
            <person name="van der Merwe N.A."/>
            <person name="Wingfield M.J."/>
            <person name="Wingfield B.D."/>
        </authorList>
    </citation>
    <scope>NUCLEOTIDE SEQUENCE [LARGE SCALE GENOMIC DNA]</scope>
    <source>
        <strain evidence="6 7">CMW 5346</strain>
    </source>
</reference>
<evidence type="ECO:0000256" key="3">
    <source>
        <dbReference type="ARBA" id="ARBA00022705"/>
    </source>
</evidence>
<dbReference type="Pfam" id="PF09507">
    <property type="entry name" value="CDC27"/>
    <property type="match status" value="1"/>
</dbReference>
<feature type="compositionally biased region" description="Basic and acidic residues" evidence="5">
    <location>
        <begin position="223"/>
        <end position="232"/>
    </location>
</feature>
<feature type="region of interest" description="Disordered" evidence="5">
    <location>
        <begin position="435"/>
        <end position="484"/>
    </location>
</feature>
<dbReference type="Proteomes" id="UP001583186">
    <property type="component" value="Unassembled WGS sequence"/>
</dbReference>